<dbReference type="InterPro" id="IPR036890">
    <property type="entry name" value="HATPase_C_sf"/>
</dbReference>
<keyword evidence="7 13" id="KW-0418">Kinase</keyword>
<evidence type="ECO:0000256" key="3">
    <source>
        <dbReference type="ARBA" id="ARBA00012438"/>
    </source>
</evidence>
<evidence type="ECO:0000256" key="9">
    <source>
        <dbReference type="ARBA" id="ARBA00023012"/>
    </source>
</evidence>
<protein>
    <recommendedName>
        <fullName evidence="3">histidine kinase</fullName>
        <ecNumber evidence="3">2.7.13.3</ecNumber>
    </recommendedName>
</protein>
<accession>A0A1M5YQ20</accession>
<keyword evidence="9" id="KW-0902">Two-component regulatory system</keyword>
<evidence type="ECO:0000256" key="2">
    <source>
        <dbReference type="ARBA" id="ARBA00004651"/>
    </source>
</evidence>
<dbReference type="GO" id="GO:0000155">
    <property type="term" value="F:phosphorelay sensor kinase activity"/>
    <property type="evidence" value="ECO:0007669"/>
    <property type="project" value="TreeGrafter"/>
</dbReference>
<dbReference type="InterPro" id="IPR050351">
    <property type="entry name" value="BphY/WalK/GraS-like"/>
</dbReference>
<feature type="transmembrane region" description="Helical" evidence="11">
    <location>
        <begin position="48"/>
        <end position="67"/>
    </location>
</feature>
<dbReference type="EMBL" id="FQXU01000006">
    <property type="protein sequence ID" value="SHI13994.1"/>
    <property type="molecule type" value="Genomic_DNA"/>
</dbReference>
<dbReference type="InterPro" id="IPR005467">
    <property type="entry name" value="His_kinase_dom"/>
</dbReference>
<name>A0A1M5YQ20_9CLOT</name>
<reference evidence="13 14" key="1">
    <citation type="submission" date="2016-11" db="EMBL/GenBank/DDBJ databases">
        <authorList>
            <person name="Jaros S."/>
            <person name="Januszkiewicz K."/>
            <person name="Wedrychowicz H."/>
        </authorList>
    </citation>
    <scope>NUCLEOTIDE SEQUENCE [LARGE SCALE GENOMIC DNA]</scope>
    <source>
        <strain evidence="13 14">DSM 6191</strain>
    </source>
</reference>
<keyword evidence="4" id="KW-1003">Cell membrane</keyword>
<dbReference type="PANTHER" id="PTHR45453">
    <property type="entry name" value="PHOSPHATE REGULON SENSOR PROTEIN PHOR"/>
    <property type="match status" value="1"/>
</dbReference>
<dbReference type="GO" id="GO:0004721">
    <property type="term" value="F:phosphoprotein phosphatase activity"/>
    <property type="evidence" value="ECO:0007669"/>
    <property type="project" value="TreeGrafter"/>
</dbReference>
<proteinExistence type="predicted"/>
<comment type="subcellular location">
    <subcellularLocation>
        <location evidence="2">Cell membrane</location>
        <topology evidence="2">Multi-pass membrane protein</topology>
    </subcellularLocation>
</comment>
<dbReference type="GO" id="GO:0016036">
    <property type="term" value="P:cellular response to phosphate starvation"/>
    <property type="evidence" value="ECO:0007669"/>
    <property type="project" value="TreeGrafter"/>
</dbReference>
<keyword evidence="6 11" id="KW-0812">Transmembrane</keyword>
<keyword evidence="5" id="KW-0808">Transferase</keyword>
<dbReference type="SUPFAM" id="SSF55874">
    <property type="entry name" value="ATPase domain of HSP90 chaperone/DNA topoisomerase II/histidine kinase"/>
    <property type="match status" value="1"/>
</dbReference>
<comment type="catalytic activity">
    <reaction evidence="1">
        <text>ATP + protein L-histidine = ADP + protein N-phospho-L-histidine.</text>
        <dbReference type="EC" id="2.7.13.3"/>
    </reaction>
</comment>
<evidence type="ECO:0000256" key="5">
    <source>
        <dbReference type="ARBA" id="ARBA00022679"/>
    </source>
</evidence>
<evidence type="ECO:0000313" key="13">
    <source>
        <dbReference type="EMBL" id="SHI13994.1"/>
    </source>
</evidence>
<dbReference type="PANTHER" id="PTHR45453:SF2">
    <property type="entry name" value="HISTIDINE KINASE"/>
    <property type="match status" value="1"/>
</dbReference>
<dbReference type="EC" id="2.7.13.3" evidence="3"/>
<dbReference type="Gene3D" id="3.30.565.10">
    <property type="entry name" value="Histidine kinase-like ATPase, C-terminal domain"/>
    <property type="match status" value="1"/>
</dbReference>
<dbReference type="PRINTS" id="PR00344">
    <property type="entry name" value="BCTRLSENSOR"/>
</dbReference>
<dbReference type="Proteomes" id="UP000184241">
    <property type="component" value="Unassembled WGS sequence"/>
</dbReference>
<keyword evidence="10 11" id="KW-0472">Membrane</keyword>
<evidence type="ECO:0000256" key="6">
    <source>
        <dbReference type="ARBA" id="ARBA00022692"/>
    </source>
</evidence>
<dbReference type="InterPro" id="IPR004358">
    <property type="entry name" value="Sig_transdc_His_kin-like_C"/>
</dbReference>
<dbReference type="InterPro" id="IPR003594">
    <property type="entry name" value="HATPase_dom"/>
</dbReference>
<keyword evidence="8 11" id="KW-1133">Transmembrane helix</keyword>
<dbReference type="PROSITE" id="PS50109">
    <property type="entry name" value="HIS_KIN"/>
    <property type="match status" value="1"/>
</dbReference>
<sequence>MNKEINFFQYLKDRIGYIVIYFVAILLVILTMHLTLLISLKEVFFENIVYSLLISVILLSVFLVYDYRKNRDFYKQLSTLVNSDIDLDDLLYDVQGVTREQEIFQVILTKLYRNYKQEITRYEDIHNEYLEFINQWVHQMKTPVSVINLLVQEAVNNDGNEAFESIGEENDKLYHGLEMVLYNARLNKFNLDFVVENIHLNELLREVINDNKKLIIKNRVYPKIKGKENLIVRSDRKSLYFVINQLLINGVKYSKDSEKKGISFIIKEEDKENILVIEDNGIGIAKEDVGRVFRAFFTGKNGRKINESTGMGLYLSKKVCDELGHRIWVESEEGVGSKFYVAFNKEKSIFNM</sequence>
<evidence type="ECO:0000256" key="10">
    <source>
        <dbReference type="ARBA" id="ARBA00023136"/>
    </source>
</evidence>
<dbReference type="GO" id="GO:0005886">
    <property type="term" value="C:plasma membrane"/>
    <property type="evidence" value="ECO:0007669"/>
    <property type="project" value="UniProtKB-SubCell"/>
</dbReference>
<evidence type="ECO:0000259" key="12">
    <source>
        <dbReference type="PROSITE" id="PS50109"/>
    </source>
</evidence>
<evidence type="ECO:0000256" key="11">
    <source>
        <dbReference type="SAM" id="Phobius"/>
    </source>
</evidence>
<evidence type="ECO:0000256" key="1">
    <source>
        <dbReference type="ARBA" id="ARBA00000085"/>
    </source>
</evidence>
<dbReference type="AlphaFoldDB" id="A0A1M5YQ20"/>
<feature type="transmembrane region" description="Helical" evidence="11">
    <location>
        <begin position="15"/>
        <end position="36"/>
    </location>
</feature>
<gene>
    <name evidence="13" type="ORF">SAMN02745941_02218</name>
</gene>
<evidence type="ECO:0000256" key="8">
    <source>
        <dbReference type="ARBA" id="ARBA00022989"/>
    </source>
</evidence>
<organism evidence="13 14">
    <name type="scientific">Clostridium intestinale DSM 6191</name>
    <dbReference type="NCBI Taxonomy" id="1121320"/>
    <lineage>
        <taxon>Bacteria</taxon>
        <taxon>Bacillati</taxon>
        <taxon>Bacillota</taxon>
        <taxon>Clostridia</taxon>
        <taxon>Eubacteriales</taxon>
        <taxon>Clostridiaceae</taxon>
        <taxon>Clostridium</taxon>
    </lineage>
</organism>
<dbReference type="SMART" id="SM00387">
    <property type="entry name" value="HATPase_c"/>
    <property type="match status" value="1"/>
</dbReference>
<dbReference type="Pfam" id="PF02518">
    <property type="entry name" value="HATPase_c"/>
    <property type="match status" value="1"/>
</dbReference>
<evidence type="ECO:0000256" key="4">
    <source>
        <dbReference type="ARBA" id="ARBA00022475"/>
    </source>
</evidence>
<evidence type="ECO:0000313" key="14">
    <source>
        <dbReference type="Proteomes" id="UP000184241"/>
    </source>
</evidence>
<evidence type="ECO:0000256" key="7">
    <source>
        <dbReference type="ARBA" id="ARBA00022777"/>
    </source>
</evidence>
<feature type="domain" description="Histidine kinase" evidence="12">
    <location>
        <begin position="135"/>
        <end position="347"/>
    </location>
</feature>